<accession>A0A9W6WD07</accession>
<keyword evidence="4" id="KW-1185">Reference proteome</keyword>
<feature type="compositionally biased region" description="Polar residues" evidence="1">
    <location>
        <begin position="296"/>
        <end position="317"/>
    </location>
</feature>
<feature type="compositionally biased region" description="Low complexity" evidence="1">
    <location>
        <begin position="359"/>
        <end position="369"/>
    </location>
</feature>
<sequence length="1346" mass="150094">MLPPSGYSGVLLLDSRDPKKVPIKLTQDEMKLLKAVSSIIGKVQSRSIAKDPTLQRQLSTLILILQLHDTSKASINKLYRYFRLFQLSKEGKLITNKGLYKRDYIRISSQNNSDSPNTHSKNHLQPNGNNTNTSRSPSPELEEPNKITLIGMDNWHNVMCYMDSLIVALFYSTSVFDFLLDEFLSDDLSDDLKDKLADLKILLRFIVNLMRAGEYIPVYMMKQLCLCFTSVGCDLTMSNAQQDALQMFEFIAECLSLPLLTIKLDIIHSGKMNLNDDLRLIEERELLISIPNDPVSSPQAEAITLSDSKATTIADSNTESEKNKQSSTDTSNSSSKTTILPPIASTSISKSIDTKSNDSNETNNNDNTSYITKTTALPPLQTSGNSTKIDSSITPSSSPIVEVNKNNVNSKFVDDIINSDSLSPSASIVHQDPASIPMPVSKEINIQPITAQVADRDDKDNKSQEPQKDNTPNEHHHHHHNHSRESELPPLTLEECLNEYFNNSITVKRHLERRRTIDRPDIQPSVKEDHEAEYDEYEKMGILSKTADSHIAELNPFEESIRTTTTETTITTSSSSDLSDTSEEKEIPTLTPVPSASYGTVTRGSISKLSDIIEASRTRSSTIVSFLNNASISHPASLTRRTSSFSNAEVTLPAWMFLQLLPYYSDPKVKLKPENHEEPYRRRISRIKTIDSADKQSFEKATRKSEEFNNLSLFELRYHNKRPVVPICLKRYVWNEKGQCDKINRKVIIPSIIKYPYFISEDRSSKRGFVNFERSSDNIAPFGSFMLVLESCVCHRGRNVNSGHYVSLTRKYPFSKKRNLTHSEESEPWLLFNDVFAKGKKVTEMTFEKALETEDPYILFYKIVDLNDKEETISEYGTTINGGSNYGNSIHEDTETLAQGAAKIILPNGSKEKFWADSDSSAPNSALIAARKGSLVSQISSLSLRSSIGAQQQVFSQISTTANDKDPMASDSEKASQSTINHVSFTDDINIKAKTNTDNIVSETNNKAKNEQSNISVTDPNGIEMTTSLTHTSIRSHLGFKSSKARDKDASDEFSKQTAMEILETISPLDPHYIDPKDMFYWYAIDENGFYVNDRRSSLQNSDPNTALSSNRNSGIYASNGDFIEENLGSTDNDSADFLSLDNNILEKINSRLFASKRTANSLMKVKTNDSANVQLSKIKSPGFDGLLNSSSNSKTHLPESTLSGSTQHGTEHITSNSNIKESGIKYSKSKHSGLLSVQSHSSKPDEKSSSFPRRVQSMRISRPKSTLISDDTNSKSTTTSTNSRFSVISPQTSKPRSTVPTGNPPALNPKKIPASASNFGNLESPVSKIPQKKHKFKDIFKKMLS</sequence>
<dbReference type="PROSITE" id="PS50235">
    <property type="entry name" value="USP_3"/>
    <property type="match status" value="1"/>
</dbReference>
<feature type="region of interest" description="Disordered" evidence="1">
    <location>
        <begin position="110"/>
        <end position="143"/>
    </location>
</feature>
<evidence type="ECO:0000313" key="4">
    <source>
        <dbReference type="Proteomes" id="UP001165120"/>
    </source>
</evidence>
<dbReference type="SUPFAM" id="SSF54001">
    <property type="entry name" value="Cysteine proteinases"/>
    <property type="match status" value="1"/>
</dbReference>
<protein>
    <submittedName>
        <fullName evidence="3">Unnamed protein product</fullName>
    </submittedName>
</protein>
<feature type="compositionally biased region" description="Polar residues" evidence="1">
    <location>
        <begin position="110"/>
        <end position="137"/>
    </location>
</feature>
<proteinExistence type="predicted"/>
<evidence type="ECO:0000256" key="1">
    <source>
        <dbReference type="SAM" id="MobiDB-lite"/>
    </source>
</evidence>
<feature type="region of interest" description="Disordered" evidence="1">
    <location>
        <begin position="296"/>
        <end position="396"/>
    </location>
</feature>
<dbReference type="Proteomes" id="UP001165120">
    <property type="component" value="Unassembled WGS sequence"/>
</dbReference>
<name>A0A9W6WD07_CANBO</name>
<dbReference type="InterPro" id="IPR028889">
    <property type="entry name" value="USP"/>
</dbReference>
<feature type="compositionally biased region" description="Basic and acidic residues" evidence="1">
    <location>
        <begin position="454"/>
        <end position="474"/>
    </location>
</feature>
<reference evidence="3" key="1">
    <citation type="submission" date="2023-04" db="EMBL/GenBank/DDBJ databases">
        <title>Candida boidinii NBRC 10035.</title>
        <authorList>
            <person name="Ichikawa N."/>
            <person name="Sato H."/>
            <person name="Tonouchi N."/>
        </authorList>
    </citation>
    <scope>NUCLEOTIDE SEQUENCE</scope>
    <source>
        <strain evidence="3">NBRC 10035</strain>
    </source>
</reference>
<feature type="compositionally biased region" description="Low complexity" evidence="1">
    <location>
        <begin position="326"/>
        <end position="338"/>
    </location>
</feature>
<evidence type="ECO:0000313" key="3">
    <source>
        <dbReference type="EMBL" id="GME66540.1"/>
    </source>
</evidence>
<feature type="region of interest" description="Disordered" evidence="1">
    <location>
        <begin position="1187"/>
        <end position="1327"/>
    </location>
</feature>
<gene>
    <name evidence="3" type="ORF">Cboi02_000001000</name>
</gene>
<dbReference type="InterPro" id="IPR038765">
    <property type="entry name" value="Papain-like_cys_pep_sf"/>
</dbReference>
<dbReference type="Gene3D" id="3.90.70.10">
    <property type="entry name" value="Cysteine proteinases"/>
    <property type="match status" value="2"/>
</dbReference>
<feature type="region of interest" description="Disordered" evidence="1">
    <location>
        <begin position="1002"/>
        <end position="1024"/>
    </location>
</feature>
<organism evidence="3 4">
    <name type="scientific">Candida boidinii</name>
    <name type="common">Yeast</name>
    <dbReference type="NCBI Taxonomy" id="5477"/>
    <lineage>
        <taxon>Eukaryota</taxon>
        <taxon>Fungi</taxon>
        <taxon>Dikarya</taxon>
        <taxon>Ascomycota</taxon>
        <taxon>Saccharomycotina</taxon>
        <taxon>Pichiomycetes</taxon>
        <taxon>Pichiales</taxon>
        <taxon>Pichiaceae</taxon>
        <taxon>Ogataea</taxon>
        <taxon>Ogataea/Candida clade</taxon>
    </lineage>
</organism>
<feature type="compositionally biased region" description="Polar residues" evidence="1">
    <location>
        <begin position="1188"/>
        <end position="1221"/>
    </location>
</feature>
<feature type="compositionally biased region" description="Low complexity" evidence="1">
    <location>
        <begin position="1270"/>
        <end position="1284"/>
    </location>
</feature>
<feature type="compositionally biased region" description="Polar residues" evidence="1">
    <location>
        <begin position="370"/>
        <end position="385"/>
    </location>
</feature>
<evidence type="ECO:0000259" key="2">
    <source>
        <dbReference type="PROSITE" id="PS50235"/>
    </source>
</evidence>
<feature type="region of interest" description="Disordered" evidence="1">
    <location>
        <begin position="564"/>
        <end position="598"/>
    </location>
</feature>
<feature type="domain" description="USP" evidence="2">
    <location>
        <begin position="150"/>
        <end position="864"/>
    </location>
</feature>
<dbReference type="EMBL" id="BSXN01000002">
    <property type="protein sequence ID" value="GME66540.1"/>
    <property type="molecule type" value="Genomic_DNA"/>
</dbReference>
<comment type="caution">
    <text evidence="3">The sequence shown here is derived from an EMBL/GenBank/DDBJ whole genome shotgun (WGS) entry which is preliminary data.</text>
</comment>
<feature type="compositionally biased region" description="Low complexity" evidence="1">
    <location>
        <begin position="564"/>
        <end position="579"/>
    </location>
</feature>
<feature type="compositionally biased region" description="Polar residues" evidence="1">
    <location>
        <begin position="1285"/>
        <end position="1302"/>
    </location>
</feature>
<feature type="compositionally biased region" description="Low complexity" evidence="1">
    <location>
        <begin position="386"/>
        <end position="396"/>
    </location>
</feature>
<feature type="region of interest" description="Disordered" evidence="1">
    <location>
        <begin position="451"/>
        <end position="488"/>
    </location>
</feature>